<dbReference type="EMBL" id="LWCS01000030">
    <property type="protein sequence ID" value="OAN37169.1"/>
    <property type="molecule type" value="Genomic_DNA"/>
</dbReference>
<sequence length="106" mass="11414">MIVDGDDVIDGFAPVETKEGYATRAGAEEAFAALNRMLRQGRSLDIHTVLNVRQIEANPWLGTAAGCISSIVEVDDRGTAATWRSVSVPRAPINVVLTMDNEGRES</sequence>
<gene>
    <name evidence="1" type="ORF">A4X20_23460</name>
</gene>
<organism evidence="1 2">
    <name type="scientific">Mycolicibacterium iranicum</name>
    <name type="common">Mycobacterium iranicum</name>
    <dbReference type="NCBI Taxonomy" id="912594"/>
    <lineage>
        <taxon>Bacteria</taxon>
        <taxon>Bacillati</taxon>
        <taxon>Actinomycetota</taxon>
        <taxon>Actinomycetes</taxon>
        <taxon>Mycobacteriales</taxon>
        <taxon>Mycobacteriaceae</taxon>
        <taxon>Mycolicibacterium</taxon>
    </lineage>
</organism>
<protein>
    <submittedName>
        <fullName evidence="1">Uncharacterized protein</fullName>
    </submittedName>
</protein>
<accession>A0A178LTG6</accession>
<reference evidence="1 2" key="1">
    <citation type="submission" date="2016-04" db="EMBL/GenBank/DDBJ databases">
        <title>Draft Genome Sequences of Staphylococcus capitis Strain H36, S. capitis Strain H65, S. cohnii Strain H62, S. hominis Strain H69, Mycobacterium iranicum Strain H39, Plantibacter sp. Strain H53, Pseudomonas oryzihabitans Strain H72, and Microbacterium sp. Strain H83, isolated from residential settings.</title>
        <authorList>
            <person name="Lymperopoulou D."/>
            <person name="Adams R.I."/>
            <person name="Lindow S."/>
            <person name="Coil D.A."/>
            <person name="Jospin G."/>
            <person name="Eisen J.A."/>
        </authorList>
    </citation>
    <scope>NUCLEOTIDE SEQUENCE [LARGE SCALE GENOMIC DNA]</scope>
    <source>
        <strain evidence="1 2">H39</strain>
    </source>
</reference>
<dbReference type="AlphaFoldDB" id="A0A178LTG6"/>
<name>A0A178LTG6_MYCIR</name>
<evidence type="ECO:0000313" key="1">
    <source>
        <dbReference type="EMBL" id="OAN37169.1"/>
    </source>
</evidence>
<evidence type="ECO:0000313" key="2">
    <source>
        <dbReference type="Proteomes" id="UP000078396"/>
    </source>
</evidence>
<dbReference type="Proteomes" id="UP000078396">
    <property type="component" value="Unassembled WGS sequence"/>
</dbReference>
<comment type="caution">
    <text evidence="1">The sequence shown here is derived from an EMBL/GenBank/DDBJ whole genome shotgun (WGS) entry which is preliminary data.</text>
</comment>
<proteinExistence type="predicted"/>